<name>A0A382WQU5_9ZZZZ</name>
<protein>
    <submittedName>
        <fullName evidence="1">Uncharacterized protein</fullName>
    </submittedName>
</protein>
<feature type="non-terminal residue" evidence="1">
    <location>
        <position position="34"/>
    </location>
</feature>
<organism evidence="1">
    <name type="scientific">marine metagenome</name>
    <dbReference type="NCBI Taxonomy" id="408172"/>
    <lineage>
        <taxon>unclassified sequences</taxon>
        <taxon>metagenomes</taxon>
        <taxon>ecological metagenomes</taxon>
    </lineage>
</organism>
<sequence>MVILNKKQINKMVAMKEAIEAMKTAFVQLSNGEA</sequence>
<dbReference type="AlphaFoldDB" id="A0A382WQU5"/>
<dbReference type="Gene3D" id="3.30.1780.10">
    <property type="entry name" value="ornithine cyclodeaminase, domain 1"/>
    <property type="match status" value="1"/>
</dbReference>
<accession>A0A382WQU5</accession>
<dbReference type="InterPro" id="IPR023401">
    <property type="entry name" value="ODC_N"/>
</dbReference>
<gene>
    <name evidence="1" type="ORF">METZ01_LOCUS413824</name>
</gene>
<evidence type="ECO:0000313" key="1">
    <source>
        <dbReference type="EMBL" id="SVD60970.1"/>
    </source>
</evidence>
<proteinExistence type="predicted"/>
<dbReference type="EMBL" id="UINC01161654">
    <property type="protein sequence ID" value="SVD60970.1"/>
    <property type="molecule type" value="Genomic_DNA"/>
</dbReference>
<reference evidence="1" key="1">
    <citation type="submission" date="2018-05" db="EMBL/GenBank/DDBJ databases">
        <authorList>
            <person name="Lanie J.A."/>
            <person name="Ng W.-L."/>
            <person name="Kazmierczak K.M."/>
            <person name="Andrzejewski T.M."/>
            <person name="Davidsen T.M."/>
            <person name="Wayne K.J."/>
            <person name="Tettelin H."/>
            <person name="Glass J.I."/>
            <person name="Rusch D."/>
            <person name="Podicherti R."/>
            <person name="Tsui H.-C.T."/>
            <person name="Winkler M.E."/>
        </authorList>
    </citation>
    <scope>NUCLEOTIDE SEQUENCE</scope>
</reference>